<dbReference type="GO" id="GO:0030313">
    <property type="term" value="C:cell envelope"/>
    <property type="evidence" value="ECO:0007669"/>
    <property type="project" value="UniProtKB-SubCell"/>
</dbReference>
<gene>
    <name evidence="2" type="ORF">GCM10011534_44250</name>
</gene>
<comment type="caution">
    <text evidence="2">The sequence shown here is derived from an EMBL/GenBank/DDBJ whole genome shotgun (WGS) entry which is preliminary data.</text>
</comment>
<organism evidence="2 3">
    <name type="scientific">Pseudooceanicola nanhaiensis</name>
    <dbReference type="NCBI Taxonomy" id="375761"/>
    <lineage>
        <taxon>Bacteria</taxon>
        <taxon>Pseudomonadati</taxon>
        <taxon>Pseudomonadota</taxon>
        <taxon>Alphaproteobacteria</taxon>
        <taxon>Rhodobacterales</taxon>
        <taxon>Paracoccaceae</taxon>
        <taxon>Pseudooceanicola</taxon>
    </lineage>
</organism>
<evidence type="ECO:0008006" key="4">
    <source>
        <dbReference type="Google" id="ProtNLM"/>
    </source>
</evidence>
<protein>
    <recommendedName>
        <fullName evidence="4">C4-dicarboxylate ABC transporter substrate-binding protein</fullName>
    </recommendedName>
</protein>
<evidence type="ECO:0000256" key="1">
    <source>
        <dbReference type="ARBA" id="ARBA00004196"/>
    </source>
</evidence>
<dbReference type="Gene3D" id="3.40.190.170">
    <property type="entry name" value="Bacterial extracellular solute-binding protein, family 7"/>
    <property type="match status" value="1"/>
</dbReference>
<reference evidence="2" key="1">
    <citation type="journal article" date="2014" name="Int. J. Syst. Evol. Microbiol.">
        <title>Complete genome sequence of Corynebacterium casei LMG S-19264T (=DSM 44701T), isolated from a smear-ripened cheese.</title>
        <authorList>
            <consortium name="US DOE Joint Genome Institute (JGI-PGF)"/>
            <person name="Walter F."/>
            <person name="Albersmeier A."/>
            <person name="Kalinowski J."/>
            <person name="Ruckert C."/>
        </authorList>
    </citation>
    <scope>NUCLEOTIDE SEQUENCE</scope>
    <source>
        <strain evidence="2">CGMCC 1.6293</strain>
    </source>
</reference>
<evidence type="ECO:0000313" key="3">
    <source>
        <dbReference type="Proteomes" id="UP000649829"/>
    </source>
</evidence>
<accession>A0A917WNM1</accession>
<dbReference type="InterPro" id="IPR038404">
    <property type="entry name" value="TRAP_DctP_sf"/>
</dbReference>
<proteinExistence type="predicted"/>
<dbReference type="Proteomes" id="UP000649829">
    <property type="component" value="Unassembled WGS sequence"/>
</dbReference>
<comment type="subcellular location">
    <subcellularLocation>
        <location evidence="1">Cell envelope</location>
    </subcellularLocation>
</comment>
<dbReference type="AlphaFoldDB" id="A0A917WNM1"/>
<name>A0A917WNM1_9RHOB</name>
<reference evidence="2" key="2">
    <citation type="submission" date="2020-09" db="EMBL/GenBank/DDBJ databases">
        <authorList>
            <person name="Sun Q."/>
            <person name="Zhou Y."/>
        </authorList>
    </citation>
    <scope>NUCLEOTIDE SEQUENCE</scope>
    <source>
        <strain evidence="2">CGMCC 1.6293</strain>
    </source>
</reference>
<keyword evidence="3" id="KW-1185">Reference proteome</keyword>
<evidence type="ECO:0000313" key="2">
    <source>
        <dbReference type="EMBL" id="GGM17385.1"/>
    </source>
</evidence>
<sequence length="144" mass="15577">MAAEVMTVPLGSYFGVMNWTINRDVWDALSPGQQQAFKGNMAQNIGDIVWAYEADDEAAIKAFEENGGKVVDPGQAFVDAWAEQQEATVALTIEKGQADGIEDAEAIVTTFLGLVDKWTGIVADAEGSKEAYIKALQTEVFDKI</sequence>
<dbReference type="EMBL" id="BMLF01000009">
    <property type="protein sequence ID" value="GGM17385.1"/>
    <property type="molecule type" value="Genomic_DNA"/>
</dbReference>